<dbReference type="PANTHER" id="PTHR30015">
    <property type="entry name" value="MRR RESTRICTION SYSTEM PROTEIN"/>
    <property type="match status" value="1"/>
</dbReference>
<proteinExistence type="predicted"/>
<evidence type="ECO:0000313" key="3">
    <source>
        <dbReference type="Proteomes" id="UP000198892"/>
    </source>
</evidence>
<dbReference type="InterPro" id="IPR007560">
    <property type="entry name" value="Restrct_endonuc_IV_Mrr"/>
</dbReference>
<dbReference type="SUPFAM" id="SSF52980">
    <property type="entry name" value="Restriction endonuclease-like"/>
    <property type="match status" value="1"/>
</dbReference>
<dbReference type="Proteomes" id="UP000198892">
    <property type="component" value="Unassembled WGS sequence"/>
</dbReference>
<dbReference type="Pfam" id="PF04471">
    <property type="entry name" value="Mrr_cat"/>
    <property type="match status" value="1"/>
</dbReference>
<dbReference type="InterPro" id="IPR011335">
    <property type="entry name" value="Restrct_endonuc-II-like"/>
</dbReference>
<dbReference type="PANTHER" id="PTHR30015:SF6">
    <property type="entry name" value="SLL1429 PROTEIN"/>
    <property type="match status" value="1"/>
</dbReference>
<dbReference type="EMBL" id="FOXD01000046">
    <property type="protein sequence ID" value="SFQ43313.1"/>
    <property type="molecule type" value="Genomic_DNA"/>
</dbReference>
<protein>
    <submittedName>
        <fullName evidence="2">Restriction system protein</fullName>
    </submittedName>
</protein>
<organism evidence="2 3">
    <name type="scientific">Salibacterium halotolerans</name>
    <dbReference type="NCBI Taxonomy" id="1884432"/>
    <lineage>
        <taxon>Bacteria</taxon>
        <taxon>Bacillati</taxon>
        <taxon>Bacillota</taxon>
        <taxon>Bacilli</taxon>
        <taxon>Bacillales</taxon>
        <taxon>Bacillaceae</taxon>
    </lineage>
</organism>
<gene>
    <name evidence="2" type="ORF">SAMN05518683_1463</name>
</gene>
<dbReference type="InterPro" id="IPR011856">
    <property type="entry name" value="tRNA_endonuc-like_dom_sf"/>
</dbReference>
<dbReference type="Gene3D" id="3.40.1350.10">
    <property type="match status" value="1"/>
</dbReference>
<reference evidence="3" key="1">
    <citation type="submission" date="2016-10" db="EMBL/GenBank/DDBJ databases">
        <authorList>
            <person name="Varghese N."/>
            <person name="Submissions S."/>
        </authorList>
    </citation>
    <scope>NUCLEOTIDE SEQUENCE [LARGE SCALE GENOMIC DNA]</scope>
    <source>
        <strain evidence="3">S7</strain>
    </source>
</reference>
<feature type="domain" description="Restriction endonuclease type IV Mrr" evidence="1">
    <location>
        <begin position="2"/>
        <end position="77"/>
    </location>
</feature>
<dbReference type="InterPro" id="IPR052906">
    <property type="entry name" value="Type_IV_Methyl-Rstrct_Enzyme"/>
</dbReference>
<dbReference type="GO" id="GO:0015666">
    <property type="term" value="F:restriction endodeoxyribonuclease activity"/>
    <property type="evidence" value="ECO:0007669"/>
    <property type="project" value="TreeGrafter"/>
</dbReference>
<evidence type="ECO:0000313" key="2">
    <source>
        <dbReference type="EMBL" id="SFQ43313.1"/>
    </source>
</evidence>
<dbReference type="GO" id="GO:0009307">
    <property type="term" value="P:DNA restriction-modification system"/>
    <property type="evidence" value="ECO:0007669"/>
    <property type="project" value="InterPro"/>
</dbReference>
<keyword evidence="3" id="KW-1185">Reference proteome</keyword>
<dbReference type="AlphaFoldDB" id="A0A1I5YGJ2"/>
<sequence length="77" mass="8763">MDRMSGKAFELFLEERLKQDGYKVKQTAKGADYGVDLLLQKDKTIIAVQAKRYRSNVGVKAVQEVRSGMDYYQADKA</sequence>
<dbReference type="GO" id="GO:0003677">
    <property type="term" value="F:DNA binding"/>
    <property type="evidence" value="ECO:0007669"/>
    <property type="project" value="InterPro"/>
</dbReference>
<evidence type="ECO:0000259" key="1">
    <source>
        <dbReference type="Pfam" id="PF04471"/>
    </source>
</evidence>
<name>A0A1I5YGJ2_9BACI</name>
<accession>A0A1I5YGJ2</accession>